<dbReference type="OrthoDB" id="550575at2759"/>
<reference evidence="3" key="1">
    <citation type="submission" date="2022-07" db="EMBL/GenBank/DDBJ databases">
        <title>Genome analysis of Parmales, a sister group of diatoms, reveals the evolutionary specialization of diatoms from phago-mixotrophs to photoautotrophs.</title>
        <authorList>
            <person name="Ban H."/>
            <person name="Sato S."/>
            <person name="Yoshikawa S."/>
            <person name="Kazumasa Y."/>
            <person name="Nakamura Y."/>
            <person name="Ichinomiya M."/>
            <person name="Saitoh K."/>
            <person name="Sato N."/>
            <person name="Blanc-Mathieu R."/>
            <person name="Endo H."/>
            <person name="Kuwata A."/>
            <person name="Ogata H."/>
        </authorList>
    </citation>
    <scope>NUCLEOTIDE SEQUENCE</scope>
</reference>
<dbReference type="Gene3D" id="3.80.10.10">
    <property type="entry name" value="Ribonuclease Inhibitor"/>
    <property type="match status" value="2"/>
</dbReference>
<name>A0A9W7A0V3_9STRA</name>
<dbReference type="SUPFAM" id="SSF52047">
    <property type="entry name" value="RNI-like"/>
    <property type="match status" value="1"/>
</dbReference>
<sequence length="484" mass="53988">MSLVCKSFLEVIRENGAIERIDANDGGEWAGRGYGNQNKYAFRPDHGGKGLIKQGTVVKEYSVPYIHGAVSSSTKSLLFLALTDFKQFDFINHFNPIVPEFERLKVVDFSGCTQVEDDTLVLISQHLQKTIEVLYLRGCTQISDDGICAIAEKCQELRVLEVNFVPMTDKSGVAIGENLLNLEALYMRDNYLITNETVRAISEGCTKLTQLTLSGCIRVRIEEVSFTMKLNKLVMLNFWGCHCLQDSFATMLGSLEHLRSLIVAECHNLGDAFVKDLCEHAPNIHHLNLRYLRKITSASLESIASGLKQLYSLDVSFCVKLSDTSVGGLLLDLPGLSELRLFSCTQLSVDGIMTWWTRALMAGRSCLSVLDLRGIHRIPRDSLRFLTDANVEGDFRPFDEYVDNYFTRDARWEKEAEKEVKDELKKHMFSKAGLLGRVLGAESFQSFGSNTLLGSGIINTNMLVNSPVLAAQAEAEDEVVGIEI</sequence>
<gene>
    <name evidence="3" type="ORF">TrRE_jg12584</name>
</gene>
<evidence type="ECO:0000313" key="4">
    <source>
        <dbReference type="Proteomes" id="UP001165082"/>
    </source>
</evidence>
<dbReference type="AlphaFoldDB" id="A0A9W7A0V3"/>
<dbReference type="PANTHER" id="PTHR13382">
    <property type="entry name" value="MITOCHONDRIAL ATP SYNTHASE COUPLING FACTOR B"/>
    <property type="match status" value="1"/>
</dbReference>
<evidence type="ECO:0000313" key="3">
    <source>
        <dbReference type="EMBL" id="GMH60623.1"/>
    </source>
</evidence>
<dbReference type="InterPro" id="IPR057207">
    <property type="entry name" value="FBXL15_LRR"/>
</dbReference>
<proteinExistence type="predicted"/>
<comment type="caution">
    <text evidence="3">The sequence shown here is derived from an EMBL/GenBank/DDBJ whole genome shotgun (WGS) entry which is preliminary data.</text>
</comment>
<dbReference type="SMART" id="SM00367">
    <property type="entry name" value="LRR_CC"/>
    <property type="match status" value="6"/>
</dbReference>
<evidence type="ECO:0000256" key="1">
    <source>
        <dbReference type="ARBA" id="ARBA00022786"/>
    </source>
</evidence>
<dbReference type="PANTHER" id="PTHR13382:SF21">
    <property type="entry name" value="OS12G0601000 PROTEIN"/>
    <property type="match status" value="1"/>
</dbReference>
<keyword evidence="4" id="KW-1185">Reference proteome</keyword>
<protein>
    <recommendedName>
        <fullName evidence="2">F-box/LRR-repeat protein 15-like leucin rich repeat domain-containing protein</fullName>
    </recommendedName>
</protein>
<keyword evidence="1" id="KW-0833">Ubl conjugation pathway</keyword>
<dbReference type="Proteomes" id="UP001165082">
    <property type="component" value="Unassembled WGS sequence"/>
</dbReference>
<dbReference type="EMBL" id="BRXZ01001042">
    <property type="protein sequence ID" value="GMH60623.1"/>
    <property type="molecule type" value="Genomic_DNA"/>
</dbReference>
<feature type="domain" description="F-box/LRR-repeat protein 15-like leucin rich repeat" evidence="2">
    <location>
        <begin position="199"/>
        <end position="388"/>
    </location>
</feature>
<dbReference type="InterPro" id="IPR032675">
    <property type="entry name" value="LRR_dom_sf"/>
</dbReference>
<accession>A0A9W7A0V3</accession>
<dbReference type="Pfam" id="PF25372">
    <property type="entry name" value="DUF7885"/>
    <property type="match status" value="1"/>
</dbReference>
<dbReference type="InterPro" id="IPR050648">
    <property type="entry name" value="F-box_LRR-repeat"/>
</dbReference>
<organism evidence="3 4">
    <name type="scientific">Triparma retinervis</name>
    <dbReference type="NCBI Taxonomy" id="2557542"/>
    <lineage>
        <taxon>Eukaryota</taxon>
        <taxon>Sar</taxon>
        <taxon>Stramenopiles</taxon>
        <taxon>Ochrophyta</taxon>
        <taxon>Bolidophyceae</taxon>
        <taxon>Parmales</taxon>
        <taxon>Triparmaceae</taxon>
        <taxon>Triparma</taxon>
    </lineage>
</organism>
<dbReference type="InterPro" id="IPR006553">
    <property type="entry name" value="Leu-rich_rpt_Cys-con_subtyp"/>
</dbReference>
<dbReference type="GO" id="GO:0005737">
    <property type="term" value="C:cytoplasm"/>
    <property type="evidence" value="ECO:0007669"/>
    <property type="project" value="TreeGrafter"/>
</dbReference>
<evidence type="ECO:0000259" key="2">
    <source>
        <dbReference type="Pfam" id="PF25372"/>
    </source>
</evidence>